<keyword evidence="3" id="KW-1185">Reference proteome</keyword>
<feature type="region of interest" description="Disordered" evidence="1">
    <location>
        <begin position="1"/>
        <end position="21"/>
    </location>
</feature>
<evidence type="ECO:0000256" key="1">
    <source>
        <dbReference type="SAM" id="MobiDB-lite"/>
    </source>
</evidence>
<feature type="compositionally biased region" description="Acidic residues" evidence="1">
    <location>
        <begin position="154"/>
        <end position="166"/>
    </location>
</feature>
<reference evidence="3" key="1">
    <citation type="journal article" date="2019" name="Int. J. Syst. Evol. Microbiol.">
        <title>The Global Catalogue of Microorganisms (GCM) 10K type strain sequencing project: providing services to taxonomists for standard genome sequencing and annotation.</title>
        <authorList>
            <consortium name="The Broad Institute Genomics Platform"/>
            <consortium name="The Broad Institute Genome Sequencing Center for Infectious Disease"/>
            <person name="Wu L."/>
            <person name="Ma J."/>
        </authorList>
    </citation>
    <scope>NUCLEOTIDE SEQUENCE [LARGE SCALE GENOMIC DNA]</scope>
    <source>
        <strain evidence="3">CGMCC 4.1622</strain>
    </source>
</reference>
<organism evidence="2 3">
    <name type="scientific">Kitasatospora cinereorecta</name>
    <dbReference type="NCBI Taxonomy" id="285560"/>
    <lineage>
        <taxon>Bacteria</taxon>
        <taxon>Bacillati</taxon>
        <taxon>Actinomycetota</taxon>
        <taxon>Actinomycetes</taxon>
        <taxon>Kitasatosporales</taxon>
        <taxon>Streptomycetaceae</taxon>
        <taxon>Kitasatospora</taxon>
    </lineage>
</organism>
<name>A0ABW0V6R1_9ACTN</name>
<evidence type="ECO:0000313" key="3">
    <source>
        <dbReference type="Proteomes" id="UP001596066"/>
    </source>
</evidence>
<gene>
    <name evidence="2" type="ORF">ACFPZF_08325</name>
</gene>
<dbReference type="EMBL" id="JBHSOC010000011">
    <property type="protein sequence ID" value="MFC5641367.1"/>
    <property type="molecule type" value="Genomic_DNA"/>
</dbReference>
<feature type="region of interest" description="Disordered" evidence="1">
    <location>
        <begin position="147"/>
        <end position="170"/>
    </location>
</feature>
<dbReference type="Proteomes" id="UP001596066">
    <property type="component" value="Unassembled WGS sequence"/>
</dbReference>
<comment type="caution">
    <text evidence="2">The sequence shown here is derived from an EMBL/GenBank/DDBJ whole genome shotgun (WGS) entry which is preliminary data.</text>
</comment>
<proteinExistence type="predicted"/>
<sequence>MPLDDIQPAARNPKGHDDGGLDLSVEQFDFTEPGLLDERTGRLVAGHGRYETLARRRDAGKDAPEGVVVTEEGGWTVPVVRGWASRDDAHAEAYLIASNHLTTRGGWDEAGLAAMLSSLEAVDTDLFAATGFDHGQLDALLADLDSGEAAGTDADGDTEEADDEPDQPTRGDLLALAGVTVGEPEHQVEKGQVWELGDHRLVVAEVFDGWPRWSPLLIDDSLFLPYPTPLAPFADRAMGRRLVMVQPERYLAGHLLDKWARISGQEPVLVEDES</sequence>
<dbReference type="RefSeq" id="WP_380230837.1">
    <property type="nucleotide sequence ID" value="NZ_JBHSOC010000011.1"/>
</dbReference>
<accession>A0ABW0V6R1</accession>
<protein>
    <submittedName>
        <fullName evidence="2">Uncharacterized protein</fullName>
    </submittedName>
</protein>
<evidence type="ECO:0000313" key="2">
    <source>
        <dbReference type="EMBL" id="MFC5641367.1"/>
    </source>
</evidence>